<comment type="cofactor">
    <cofactor evidence="13">
        <name>Zn(2+)</name>
        <dbReference type="ChEBI" id="CHEBI:29105"/>
    </cofactor>
    <text evidence="13">Binds 1 zinc ion per subunit.</text>
</comment>
<evidence type="ECO:0000256" key="4">
    <source>
        <dbReference type="ARBA" id="ARBA00022598"/>
    </source>
</evidence>
<dbReference type="FunFam" id="3.40.50.800:FF:000001">
    <property type="entry name" value="Threonine--tRNA ligase"/>
    <property type="match status" value="1"/>
</dbReference>
<evidence type="ECO:0000256" key="5">
    <source>
        <dbReference type="ARBA" id="ARBA00022723"/>
    </source>
</evidence>
<keyword evidence="9 13" id="KW-0694">RNA-binding</keyword>
<keyword evidence="8 13" id="KW-0067">ATP-binding</keyword>
<dbReference type="Proteomes" id="UP000526302">
    <property type="component" value="Unassembled WGS sequence"/>
</dbReference>
<dbReference type="PANTHER" id="PTHR11451">
    <property type="entry name" value="THREONINE-TRNA LIGASE"/>
    <property type="match status" value="1"/>
</dbReference>
<dbReference type="InterPro" id="IPR006195">
    <property type="entry name" value="aa-tRNA-synth_II"/>
</dbReference>
<dbReference type="GO" id="GO:0006435">
    <property type="term" value="P:threonyl-tRNA aminoacylation"/>
    <property type="evidence" value="ECO:0007669"/>
    <property type="project" value="UniProtKB-UniRule"/>
</dbReference>
<dbReference type="InterPro" id="IPR036621">
    <property type="entry name" value="Anticodon-bd_dom_sf"/>
</dbReference>
<evidence type="ECO:0000256" key="10">
    <source>
        <dbReference type="ARBA" id="ARBA00022917"/>
    </source>
</evidence>
<evidence type="ECO:0000256" key="1">
    <source>
        <dbReference type="ARBA" id="ARBA00008226"/>
    </source>
</evidence>
<dbReference type="InterPro" id="IPR047246">
    <property type="entry name" value="ThrRS_anticodon"/>
</dbReference>
<dbReference type="InterPro" id="IPR033728">
    <property type="entry name" value="ThrRS_core"/>
</dbReference>
<dbReference type="InterPro" id="IPR002314">
    <property type="entry name" value="aa-tRNA-synt_IIb"/>
</dbReference>
<keyword evidence="2 13" id="KW-0963">Cytoplasm</keyword>
<dbReference type="FunFam" id="3.30.930.10:FF:000002">
    <property type="entry name" value="Threonine--tRNA ligase"/>
    <property type="match status" value="1"/>
</dbReference>
<evidence type="ECO:0000256" key="8">
    <source>
        <dbReference type="ARBA" id="ARBA00022840"/>
    </source>
</evidence>
<sequence>MWHTAAHVFASALTEIYPNVKIAIGPPIEMGFHYDFELEKNLNEKDLEKIEEKMKEILKKKETMEHEIIPIKKALEVFKNNPYKIELINDLQANGEKEISIYKTGNFLDMCKGPHLNSTSEIGAIKLLKISSAYWKGNEKNKQLQRVYGIAFKTQQELDNWIKLRDEAESSDHNKIGREQNLFMTHELIGQGLPLLMPRGAKLFQILTRWIEDEEEKRGYVYTKTPYMAKSDLYKVSGHWEHYKDGMFILGDEKNPGEIMALRPMTCPYQFLIYKNGLKSYKDLPIRYAETSILFRNESSGEMHGLTRVRQFTLSEGHLIVTPEQLEHEFKEVINLINYVMDTLGIREDITYRFSKWDPKNKKEKYIDNPEAWEHSQNEMKKILDNLGIKYVEAEGEAAFYGPKLDLQTKNVYGKEDTLITVQIDFALPERFDMTYVDKDGQKKRPYIIHRSSIGCYERTMAMLIEKYKGAFPTWLSPEQVTIIPVSEKFSNYANKVKQELLENKIRAKVDERNETLGYRIRDTQKEKVPYAIVVGAKEEETKKVAIRPRNGEQQTLTIQEFVEKINKEIKEKK</sequence>
<keyword evidence="11 13" id="KW-0030">Aminoacyl-tRNA synthetase</keyword>
<evidence type="ECO:0000256" key="2">
    <source>
        <dbReference type="ARBA" id="ARBA00022490"/>
    </source>
</evidence>
<dbReference type="PANTHER" id="PTHR11451:SF56">
    <property type="entry name" value="THREONINE--TRNA LIGASE 1"/>
    <property type="match status" value="1"/>
</dbReference>
<dbReference type="GO" id="GO:0046872">
    <property type="term" value="F:metal ion binding"/>
    <property type="evidence" value="ECO:0007669"/>
    <property type="project" value="UniProtKB-KW"/>
</dbReference>
<dbReference type="Gene3D" id="3.30.930.10">
    <property type="entry name" value="Bira Bifunctional Protein, Domain 2"/>
    <property type="match status" value="1"/>
</dbReference>
<comment type="catalytic activity">
    <reaction evidence="12 13">
        <text>tRNA(Thr) + L-threonine + ATP = L-threonyl-tRNA(Thr) + AMP + diphosphate + H(+)</text>
        <dbReference type="Rhea" id="RHEA:24624"/>
        <dbReference type="Rhea" id="RHEA-COMP:9670"/>
        <dbReference type="Rhea" id="RHEA-COMP:9704"/>
        <dbReference type="ChEBI" id="CHEBI:15378"/>
        <dbReference type="ChEBI" id="CHEBI:30616"/>
        <dbReference type="ChEBI" id="CHEBI:33019"/>
        <dbReference type="ChEBI" id="CHEBI:57926"/>
        <dbReference type="ChEBI" id="CHEBI:78442"/>
        <dbReference type="ChEBI" id="CHEBI:78534"/>
        <dbReference type="ChEBI" id="CHEBI:456215"/>
        <dbReference type="EC" id="6.1.1.3"/>
    </reaction>
</comment>
<dbReference type="EC" id="6.1.1.3" evidence="13"/>
<proteinExistence type="inferred from homology"/>
<dbReference type="Pfam" id="PF03129">
    <property type="entry name" value="HGTP_anticodon"/>
    <property type="match status" value="1"/>
</dbReference>
<evidence type="ECO:0000256" key="3">
    <source>
        <dbReference type="ARBA" id="ARBA00022555"/>
    </source>
</evidence>
<feature type="binding site" evidence="13">
    <location>
        <position position="267"/>
    </location>
    <ligand>
        <name>Zn(2+)</name>
        <dbReference type="ChEBI" id="CHEBI:29105"/>
        <note>catalytic</note>
    </ligand>
</feature>
<accession>A0A7K4BYV1</accession>
<protein>
    <recommendedName>
        <fullName evidence="13">Threonine--tRNA ligase</fullName>
        <ecNumber evidence="13">6.1.1.3</ecNumber>
    </recommendedName>
    <alternativeName>
        <fullName evidence="13">Threonyl-tRNA synthetase</fullName>
        <shortName evidence="13">ThrRS</shortName>
    </alternativeName>
</protein>
<keyword evidence="4 13" id="KW-0436">Ligase</keyword>
<evidence type="ECO:0000256" key="11">
    <source>
        <dbReference type="ARBA" id="ARBA00023146"/>
    </source>
</evidence>
<keyword evidence="7 13" id="KW-0862">Zinc</keyword>
<dbReference type="HAMAP" id="MF_00184">
    <property type="entry name" value="Thr_tRNA_synth"/>
    <property type="match status" value="1"/>
</dbReference>
<organism evidence="16 17">
    <name type="scientific">Candidatus Iainarchaeum sp</name>
    <dbReference type="NCBI Taxonomy" id="3101447"/>
    <lineage>
        <taxon>Archaea</taxon>
        <taxon>Candidatus Iainarchaeota</taxon>
        <taxon>Candidatus Iainarchaeia</taxon>
        <taxon>Candidatus Iainarchaeales</taxon>
        <taxon>Candidatus Iainarchaeaceae</taxon>
        <taxon>Candidatus Iainarchaeum</taxon>
    </lineage>
</organism>
<dbReference type="SMART" id="SM00863">
    <property type="entry name" value="tRNA_SAD"/>
    <property type="match status" value="1"/>
</dbReference>
<dbReference type="Gene3D" id="3.30.54.20">
    <property type="match status" value="1"/>
</dbReference>
<dbReference type="CDD" id="cd00860">
    <property type="entry name" value="ThrRS_anticodon"/>
    <property type="match status" value="1"/>
</dbReference>
<dbReference type="PROSITE" id="PS50862">
    <property type="entry name" value="AA_TRNA_LIGASE_II"/>
    <property type="match status" value="1"/>
</dbReference>
<reference evidence="16 17" key="1">
    <citation type="journal article" date="2020" name="Biotechnol. Biofuels">
        <title>New insights from the biogas microbiome by comprehensive genome-resolved metagenomics of nearly 1600 species originating from multiple anaerobic digesters.</title>
        <authorList>
            <person name="Campanaro S."/>
            <person name="Treu L."/>
            <person name="Rodriguez-R L.M."/>
            <person name="Kovalovszki A."/>
            <person name="Ziels R.M."/>
            <person name="Maus I."/>
            <person name="Zhu X."/>
            <person name="Kougias P.G."/>
            <person name="Basile A."/>
            <person name="Luo G."/>
            <person name="Schluter A."/>
            <person name="Konstantinidis K.T."/>
            <person name="Angelidaki I."/>
        </authorList>
    </citation>
    <scope>NUCLEOTIDE SEQUENCE [LARGE SCALE GENOMIC DNA]</scope>
    <source>
        <strain evidence="16">AS22ysBPME_79</strain>
    </source>
</reference>
<dbReference type="InterPro" id="IPR002320">
    <property type="entry name" value="Thr-tRNA-ligase_IIa"/>
</dbReference>
<dbReference type="InterPro" id="IPR018163">
    <property type="entry name" value="Thr/Ala-tRNA-synth_IIc_edit"/>
</dbReference>
<feature type="binding site" evidence="13">
    <location>
        <position position="450"/>
    </location>
    <ligand>
        <name>Zn(2+)</name>
        <dbReference type="ChEBI" id="CHEBI:29105"/>
        <note>catalytic</note>
    </ligand>
</feature>
<feature type="binding site" evidence="13">
    <location>
        <position position="318"/>
    </location>
    <ligand>
        <name>Zn(2+)</name>
        <dbReference type="ChEBI" id="CHEBI:29105"/>
        <note>catalytic</note>
    </ligand>
</feature>
<dbReference type="Gene3D" id="3.30.980.10">
    <property type="entry name" value="Threonyl-trna Synthetase, Chain A, domain 2"/>
    <property type="match status" value="1"/>
</dbReference>
<comment type="caution">
    <text evidence="13">Lacks conserved residue(s) required for the propagation of feature annotation.</text>
</comment>
<gene>
    <name evidence="13 16" type="primary">thrS</name>
    <name evidence="16" type="ORF">GX950_01315</name>
</gene>
<dbReference type="InterPro" id="IPR045864">
    <property type="entry name" value="aa-tRNA-synth_II/BPL/LPL"/>
</dbReference>
<keyword evidence="14" id="KW-0175">Coiled coil</keyword>
<dbReference type="GO" id="GO:0000049">
    <property type="term" value="F:tRNA binding"/>
    <property type="evidence" value="ECO:0007669"/>
    <property type="project" value="UniProtKB-KW"/>
</dbReference>
<dbReference type="GO" id="GO:0005737">
    <property type="term" value="C:cytoplasm"/>
    <property type="evidence" value="ECO:0007669"/>
    <property type="project" value="UniProtKB-SubCell"/>
</dbReference>
<dbReference type="EMBL" id="JAAZKV010000009">
    <property type="protein sequence ID" value="NMA44436.1"/>
    <property type="molecule type" value="Genomic_DNA"/>
</dbReference>
<dbReference type="FunFam" id="3.30.980.10:FF:000005">
    <property type="entry name" value="Threonyl-tRNA synthetase, mitochondrial"/>
    <property type="match status" value="1"/>
</dbReference>
<evidence type="ECO:0000313" key="16">
    <source>
        <dbReference type="EMBL" id="NMA44436.1"/>
    </source>
</evidence>
<evidence type="ECO:0000256" key="7">
    <source>
        <dbReference type="ARBA" id="ARBA00022833"/>
    </source>
</evidence>
<dbReference type="GO" id="GO:0004829">
    <property type="term" value="F:threonine-tRNA ligase activity"/>
    <property type="evidence" value="ECO:0007669"/>
    <property type="project" value="UniProtKB-UniRule"/>
</dbReference>
<dbReference type="GO" id="GO:0002161">
    <property type="term" value="F:aminoacyl-tRNA deacylase activity"/>
    <property type="evidence" value="ECO:0007669"/>
    <property type="project" value="UniProtKB-ARBA"/>
</dbReference>
<dbReference type="NCBIfam" id="TIGR00418">
    <property type="entry name" value="thrS"/>
    <property type="match status" value="1"/>
</dbReference>
<dbReference type="AlphaFoldDB" id="A0A7K4BYV1"/>
<comment type="similarity">
    <text evidence="1 13">Belongs to the class-II aminoacyl-tRNA synthetase family.</text>
</comment>
<comment type="subcellular location">
    <subcellularLocation>
        <location evidence="13">Cytoplasm</location>
    </subcellularLocation>
</comment>
<evidence type="ECO:0000256" key="13">
    <source>
        <dbReference type="HAMAP-Rule" id="MF_00184"/>
    </source>
</evidence>
<keyword evidence="6 13" id="KW-0547">Nucleotide-binding</keyword>
<comment type="caution">
    <text evidence="16">The sequence shown here is derived from an EMBL/GenBank/DDBJ whole genome shotgun (WGS) entry which is preliminary data.</text>
</comment>
<dbReference type="Gene3D" id="3.40.50.800">
    <property type="entry name" value="Anticodon-binding domain"/>
    <property type="match status" value="1"/>
</dbReference>
<evidence type="ECO:0000256" key="6">
    <source>
        <dbReference type="ARBA" id="ARBA00022741"/>
    </source>
</evidence>
<feature type="domain" description="Aminoacyl-transfer RNA synthetases class-II family profile" evidence="15">
    <location>
        <begin position="196"/>
        <end position="473"/>
    </location>
</feature>
<evidence type="ECO:0000256" key="9">
    <source>
        <dbReference type="ARBA" id="ARBA00022884"/>
    </source>
</evidence>
<keyword evidence="3 13" id="KW-0820">tRNA-binding</keyword>
<evidence type="ECO:0000256" key="14">
    <source>
        <dbReference type="SAM" id="Coils"/>
    </source>
</evidence>
<keyword evidence="10 13" id="KW-0648">Protein biosynthesis</keyword>
<dbReference type="Pfam" id="PF07973">
    <property type="entry name" value="tRNA_SAD"/>
    <property type="match status" value="1"/>
</dbReference>
<dbReference type="InterPro" id="IPR004154">
    <property type="entry name" value="Anticodon-bd"/>
</dbReference>
<dbReference type="GO" id="GO:0005524">
    <property type="term" value="F:ATP binding"/>
    <property type="evidence" value="ECO:0007669"/>
    <property type="project" value="UniProtKB-UniRule"/>
</dbReference>
<dbReference type="SUPFAM" id="SSF55681">
    <property type="entry name" value="Class II aaRS and biotin synthetases"/>
    <property type="match status" value="1"/>
</dbReference>
<comment type="subunit">
    <text evidence="13">Homodimer.</text>
</comment>
<dbReference type="PRINTS" id="PR01047">
    <property type="entry name" value="TRNASYNTHTHR"/>
</dbReference>
<dbReference type="Pfam" id="PF00587">
    <property type="entry name" value="tRNA-synt_2b"/>
    <property type="match status" value="1"/>
</dbReference>
<dbReference type="InterPro" id="IPR012947">
    <property type="entry name" value="tRNA_SAD"/>
</dbReference>
<evidence type="ECO:0000259" key="15">
    <source>
        <dbReference type="PROSITE" id="PS50862"/>
    </source>
</evidence>
<dbReference type="SUPFAM" id="SSF55186">
    <property type="entry name" value="ThrRS/AlaRS common domain"/>
    <property type="match status" value="1"/>
</dbReference>
<dbReference type="SUPFAM" id="SSF52954">
    <property type="entry name" value="Class II aaRS ABD-related"/>
    <property type="match status" value="1"/>
</dbReference>
<keyword evidence="5 13" id="KW-0479">Metal-binding</keyword>
<evidence type="ECO:0000313" key="17">
    <source>
        <dbReference type="Proteomes" id="UP000526302"/>
    </source>
</evidence>
<dbReference type="CDD" id="cd00771">
    <property type="entry name" value="ThrRS_core"/>
    <property type="match status" value="1"/>
</dbReference>
<evidence type="ECO:0000256" key="12">
    <source>
        <dbReference type="ARBA" id="ARBA00049515"/>
    </source>
</evidence>
<feature type="coiled-coil region" evidence="14">
    <location>
        <begin position="40"/>
        <end position="67"/>
    </location>
</feature>
<name>A0A7K4BYV1_9ARCH</name>